<feature type="compositionally biased region" description="Acidic residues" evidence="7">
    <location>
        <begin position="231"/>
        <end position="241"/>
    </location>
</feature>
<comment type="caution">
    <text evidence="8">The sequence shown here is derived from an EMBL/GenBank/DDBJ whole genome shotgun (WGS) entry which is preliminary data.</text>
</comment>
<evidence type="ECO:0000256" key="7">
    <source>
        <dbReference type="SAM" id="MobiDB-lite"/>
    </source>
</evidence>
<dbReference type="InterPro" id="IPR015142">
    <property type="entry name" value="Smac_DIABLO"/>
</dbReference>
<keyword evidence="9" id="KW-1185">Reference proteome</keyword>
<dbReference type="GO" id="GO:0005739">
    <property type="term" value="C:mitochondrion"/>
    <property type="evidence" value="ECO:0007669"/>
    <property type="project" value="UniProtKB-SubCell"/>
</dbReference>
<sequence length="255" mass="28593">MASLGALVSVCRQCGTRLGRKTCLWMQNVRQKSPGIFLVTSSSTAFLAHCQAKEKLDLQAPDASKLSQEFLLKAASAQTADAVSTLLSQTAHSLIEAEKKYRFTVEALIKLLEYHLTVLGNPAEEDRVWDIILQGRAGVEKYEKHIKELLMLYSCVQKLVDASAEVAFLAGSEFTSTSLGERSYNVQRHLDIARKESQQMESQLRELQAHCIEVIAEHAKKEELKKKAEDEFFGEDESEESETAKDNEHTEQEQS</sequence>
<reference evidence="8 9" key="1">
    <citation type="submission" date="2024-02" db="EMBL/GenBank/DDBJ databases">
        <title>Chromosome-scale genome assembly of the rough periwinkle Littorina saxatilis.</title>
        <authorList>
            <person name="De Jode A."/>
            <person name="Faria R."/>
            <person name="Formenti G."/>
            <person name="Sims Y."/>
            <person name="Smith T.P."/>
            <person name="Tracey A."/>
            <person name="Wood J.M.D."/>
            <person name="Zagrodzka Z.B."/>
            <person name="Johannesson K."/>
            <person name="Butlin R.K."/>
            <person name="Leder E.H."/>
        </authorList>
    </citation>
    <scope>NUCLEOTIDE SEQUENCE [LARGE SCALE GENOMIC DNA]</scope>
    <source>
        <strain evidence="8">Snail1</strain>
        <tissue evidence="8">Muscle</tissue>
    </source>
</reference>
<dbReference type="Pfam" id="PF09057">
    <property type="entry name" value="Smac_DIABLO"/>
    <property type="match status" value="1"/>
</dbReference>
<keyword evidence="3" id="KW-0809">Transit peptide</keyword>
<organism evidence="8 9">
    <name type="scientific">Littorina saxatilis</name>
    <dbReference type="NCBI Taxonomy" id="31220"/>
    <lineage>
        <taxon>Eukaryota</taxon>
        <taxon>Metazoa</taxon>
        <taxon>Spiralia</taxon>
        <taxon>Lophotrochozoa</taxon>
        <taxon>Mollusca</taxon>
        <taxon>Gastropoda</taxon>
        <taxon>Caenogastropoda</taxon>
        <taxon>Littorinimorpha</taxon>
        <taxon>Littorinoidea</taxon>
        <taxon>Littorinidae</taxon>
        <taxon>Littorina</taxon>
    </lineage>
</organism>
<dbReference type="PANTHER" id="PTHR32247">
    <property type="entry name" value="DIABLO HOMOLOG, MITOCHONDRIAL"/>
    <property type="match status" value="1"/>
</dbReference>
<keyword evidence="4" id="KW-0496">Mitochondrion</keyword>
<evidence type="ECO:0000256" key="2">
    <source>
        <dbReference type="ARBA" id="ARBA00022703"/>
    </source>
</evidence>
<evidence type="ECO:0000313" key="9">
    <source>
        <dbReference type="Proteomes" id="UP001374579"/>
    </source>
</evidence>
<dbReference type="PANTHER" id="PTHR32247:SF3">
    <property type="entry name" value="DIABLO IAP-BINDING MITOCHONDRIAL PROTEIN"/>
    <property type="match status" value="1"/>
</dbReference>
<evidence type="ECO:0000256" key="3">
    <source>
        <dbReference type="ARBA" id="ARBA00022946"/>
    </source>
</evidence>
<evidence type="ECO:0000256" key="4">
    <source>
        <dbReference type="ARBA" id="ARBA00023128"/>
    </source>
</evidence>
<evidence type="ECO:0000256" key="1">
    <source>
        <dbReference type="ARBA" id="ARBA00004173"/>
    </source>
</evidence>
<dbReference type="GO" id="GO:0051402">
    <property type="term" value="P:neuron apoptotic process"/>
    <property type="evidence" value="ECO:0007669"/>
    <property type="project" value="TreeGrafter"/>
</dbReference>
<feature type="compositionally biased region" description="Basic and acidic residues" evidence="7">
    <location>
        <begin position="242"/>
        <end position="255"/>
    </location>
</feature>
<dbReference type="Gene3D" id="1.20.58.70">
    <property type="match status" value="1"/>
</dbReference>
<dbReference type="SUPFAM" id="SSF46984">
    <property type="entry name" value="Smac/diablo"/>
    <property type="match status" value="1"/>
</dbReference>
<dbReference type="Proteomes" id="UP001374579">
    <property type="component" value="Unassembled WGS sequence"/>
</dbReference>
<dbReference type="GO" id="GO:0008631">
    <property type="term" value="P:intrinsic apoptotic signaling pathway in response to oxidative stress"/>
    <property type="evidence" value="ECO:0007669"/>
    <property type="project" value="TreeGrafter"/>
</dbReference>
<proteinExistence type="inferred from homology"/>
<accession>A0AAN9B3Z0</accession>
<comment type="subcellular location">
    <subcellularLocation>
        <location evidence="1">Mitochondrion</location>
    </subcellularLocation>
</comment>
<evidence type="ECO:0000256" key="5">
    <source>
        <dbReference type="ARBA" id="ARBA00033049"/>
    </source>
</evidence>
<comment type="similarity">
    <text evidence="6">Belongs to the Smac/DIABLO protein family.</text>
</comment>
<evidence type="ECO:0000313" key="8">
    <source>
        <dbReference type="EMBL" id="KAK7098708.1"/>
    </source>
</evidence>
<gene>
    <name evidence="8" type="ORF">V1264_002950</name>
</gene>
<dbReference type="EMBL" id="JBAMIC010000012">
    <property type="protein sequence ID" value="KAK7098708.1"/>
    <property type="molecule type" value="Genomic_DNA"/>
</dbReference>
<dbReference type="InterPro" id="IPR009062">
    <property type="entry name" value="Smac/DIABLO-like_sf"/>
</dbReference>
<feature type="region of interest" description="Disordered" evidence="7">
    <location>
        <begin position="226"/>
        <end position="255"/>
    </location>
</feature>
<dbReference type="AlphaFoldDB" id="A0AAN9B3Z0"/>
<name>A0AAN9B3Z0_9CAEN</name>
<evidence type="ECO:0000256" key="6">
    <source>
        <dbReference type="ARBA" id="ARBA00046319"/>
    </source>
</evidence>
<protein>
    <recommendedName>
        <fullName evidence="5">Direct IAP-binding protein with low pI</fullName>
    </recommendedName>
</protein>
<keyword evidence="2" id="KW-0053">Apoptosis</keyword>